<keyword evidence="2" id="KW-1185">Reference proteome</keyword>
<dbReference type="EMBL" id="JAXOTQ010000002">
    <property type="protein sequence ID" value="MDZ5488223.1"/>
    <property type="molecule type" value="Genomic_DNA"/>
</dbReference>
<dbReference type="InterPro" id="IPR032710">
    <property type="entry name" value="NTF2-like_dom_sf"/>
</dbReference>
<dbReference type="SUPFAM" id="SSF54427">
    <property type="entry name" value="NTF2-like"/>
    <property type="match status" value="1"/>
</dbReference>
<dbReference type="Gene3D" id="3.10.450.50">
    <property type="match status" value="1"/>
</dbReference>
<organism evidence="1 2">
    <name type="scientific">Micromonospora sicca</name>
    <dbReference type="NCBI Taxonomy" id="2202420"/>
    <lineage>
        <taxon>Bacteria</taxon>
        <taxon>Bacillati</taxon>
        <taxon>Actinomycetota</taxon>
        <taxon>Actinomycetes</taxon>
        <taxon>Micromonosporales</taxon>
        <taxon>Micromonosporaceae</taxon>
        <taxon>Micromonospora</taxon>
    </lineage>
</organism>
<reference evidence="1 2" key="1">
    <citation type="submission" date="2023-12" db="EMBL/GenBank/DDBJ databases">
        <title>Micromonospora sp. nov., isolated from Atacama Desert.</title>
        <authorList>
            <person name="Carro L."/>
            <person name="Golinska P."/>
            <person name="Klenk H.-P."/>
            <person name="Goodfellow M."/>
        </authorList>
    </citation>
    <scope>NUCLEOTIDE SEQUENCE [LARGE SCALE GENOMIC DNA]</scope>
    <source>
        <strain evidence="1 2">4G53</strain>
    </source>
</reference>
<accession>A0ABU5J6K6</accession>
<proteinExistence type="predicted"/>
<comment type="caution">
    <text evidence="1">The sequence shown here is derived from an EMBL/GenBank/DDBJ whole genome shotgun (WGS) entry which is preliminary data.</text>
</comment>
<evidence type="ECO:0000313" key="2">
    <source>
        <dbReference type="Proteomes" id="UP001290101"/>
    </source>
</evidence>
<evidence type="ECO:0000313" key="1">
    <source>
        <dbReference type="EMBL" id="MDZ5488223.1"/>
    </source>
</evidence>
<sequence length="110" mass="12419">MTTTNTAPAIIRRYFQLASQADKEDFFALFTDDAVVEDESTEYCAIDAIRRWRSDVPLVSYEITDVEDTPTGTVVTATISGDFPGSPFAGLRFHFDDYDDTRIRKLRIAP</sequence>
<gene>
    <name evidence="1" type="ORF">U2F25_01860</name>
</gene>
<protein>
    <submittedName>
        <fullName evidence="1">Nuclear transport factor 2 family protein</fullName>
    </submittedName>
</protein>
<dbReference type="RefSeq" id="WP_322438884.1">
    <property type="nucleotide sequence ID" value="NZ_JAXOTQ010000002.1"/>
</dbReference>
<dbReference type="Proteomes" id="UP001290101">
    <property type="component" value="Unassembled WGS sequence"/>
</dbReference>
<name>A0ABU5J6K6_9ACTN</name>